<feature type="non-terminal residue" evidence="3">
    <location>
        <position position="253"/>
    </location>
</feature>
<feature type="region of interest" description="Disordered" evidence="1">
    <location>
        <begin position="205"/>
        <end position="253"/>
    </location>
</feature>
<dbReference type="PROSITE" id="PS50234">
    <property type="entry name" value="VWFA"/>
    <property type="match status" value="1"/>
</dbReference>
<gene>
    <name evidence="3" type="ORF">TELCIR_12180</name>
</gene>
<dbReference type="EMBL" id="KZ348490">
    <property type="protein sequence ID" value="PIO66119.1"/>
    <property type="molecule type" value="Genomic_DNA"/>
</dbReference>
<proteinExistence type="predicted"/>
<dbReference type="InterPro" id="IPR036465">
    <property type="entry name" value="vWFA_dom_sf"/>
</dbReference>
<dbReference type="AlphaFoldDB" id="A0A2G9U781"/>
<dbReference type="CDD" id="cd00198">
    <property type="entry name" value="vWFA"/>
    <property type="match status" value="1"/>
</dbReference>
<evidence type="ECO:0000313" key="4">
    <source>
        <dbReference type="Proteomes" id="UP000230423"/>
    </source>
</evidence>
<dbReference type="Gene3D" id="3.40.50.410">
    <property type="entry name" value="von Willebrand factor, type A domain"/>
    <property type="match status" value="1"/>
</dbReference>
<dbReference type="Proteomes" id="UP000230423">
    <property type="component" value="Unassembled WGS sequence"/>
</dbReference>
<sequence length="253" mass="27351">GSLTRRNGESKAVVLILDGSSSVTGSKWRKNSQQNYFSRAKLKDYVGMVADSIQDAKLGVVSIGCPSKKSIPLREYTPRDFSRELGKLAYLGGKTDLYGALSIARDMLEIDRSKWKAVLIFSSGQRGIRSCIIGNLREDESTVIEKLREDGVATPFFTFEGNGYSSYIRSLAGSDDYVVDIVIAGSHSEITRSLNEVERKLDNLNFPNMVPGGPAPPPPPRGINPAPNPPPPARKPVAPPPRPRAPGPAGCGQ</sequence>
<dbReference type="Pfam" id="PF13519">
    <property type="entry name" value="VWA_2"/>
    <property type="match status" value="1"/>
</dbReference>
<organism evidence="3 4">
    <name type="scientific">Teladorsagia circumcincta</name>
    <name type="common">Brown stomach worm</name>
    <name type="synonym">Ostertagia circumcincta</name>
    <dbReference type="NCBI Taxonomy" id="45464"/>
    <lineage>
        <taxon>Eukaryota</taxon>
        <taxon>Metazoa</taxon>
        <taxon>Ecdysozoa</taxon>
        <taxon>Nematoda</taxon>
        <taxon>Chromadorea</taxon>
        <taxon>Rhabditida</taxon>
        <taxon>Rhabditina</taxon>
        <taxon>Rhabditomorpha</taxon>
        <taxon>Strongyloidea</taxon>
        <taxon>Trichostrongylidae</taxon>
        <taxon>Teladorsagia</taxon>
    </lineage>
</organism>
<accession>A0A2G9U781</accession>
<name>A0A2G9U781_TELCI</name>
<feature type="compositionally biased region" description="Pro residues" evidence="1">
    <location>
        <begin position="213"/>
        <end position="246"/>
    </location>
</feature>
<dbReference type="OrthoDB" id="5987692at2759"/>
<dbReference type="SUPFAM" id="SSF53300">
    <property type="entry name" value="vWA-like"/>
    <property type="match status" value="1"/>
</dbReference>
<evidence type="ECO:0000259" key="2">
    <source>
        <dbReference type="PROSITE" id="PS50234"/>
    </source>
</evidence>
<protein>
    <submittedName>
        <fullName evidence="3">von Willebrand factor type A domain protein</fullName>
    </submittedName>
</protein>
<keyword evidence="4" id="KW-1185">Reference proteome</keyword>
<dbReference type="InterPro" id="IPR002035">
    <property type="entry name" value="VWF_A"/>
</dbReference>
<evidence type="ECO:0000313" key="3">
    <source>
        <dbReference type="EMBL" id="PIO66119.1"/>
    </source>
</evidence>
<reference evidence="3 4" key="1">
    <citation type="submission" date="2015-09" db="EMBL/GenBank/DDBJ databases">
        <title>Draft genome of the parasitic nematode Teladorsagia circumcincta isolate WARC Sus (inbred).</title>
        <authorList>
            <person name="Mitreva M."/>
        </authorList>
    </citation>
    <scope>NUCLEOTIDE SEQUENCE [LARGE SCALE GENOMIC DNA]</scope>
    <source>
        <strain evidence="3 4">S</strain>
    </source>
</reference>
<dbReference type="SMART" id="SM00327">
    <property type="entry name" value="VWA"/>
    <property type="match status" value="1"/>
</dbReference>
<evidence type="ECO:0000256" key="1">
    <source>
        <dbReference type="SAM" id="MobiDB-lite"/>
    </source>
</evidence>
<feature type="domain" description="VWFA" evidence="2">
    <location>
        <begin position="12"/>
        <end position="204"/>
    </location>
</feature>
<feature type="non-terminal residue" evidence="3">
    <location>
        <position position="1"/>
    </location>
</feature>